<feature type="signal peptide" evidence="5">
    <location>
        <begin position="1"/>
        <end position="19"/>
    </location>
</feature>
<evidence type="ECO:0000313" key="7">
    <source>
        <dbReference type="Proteomes" id="UP000054097"/>
    </source>
</evidence>
<keyword evidence="5" id="KW-0732">Signal</keyword>
<feature type="compositionally biased region" description="Basic and acidic residues" evidence="3">
    <location>
        <begin position="718"/>
        <end position="729"/>
    </location>
</feature>
<feature type="chain" id="PRO_5002161558" evidence="5">
    <location>
        <begin position="20"/>
        <end position="1054"/>
    </location>
</feature>
<dbReference type="EMBL" id="KN824303">
    <property type="protein sequence ID" value="KIM26774.1"/>
    <property type="molecule type" value="Genomic_DNA"/>
</dbReference>
<feature type="region of interest" description="Disordered" evidence="3">
    <location>
        <begin position="457"/>
        <end position="477"/>
    </location>
</feature>
<keyword evidence="7" id="KW-1185">Reference proteome</keyword>
<evidence type="ECO:0000256" key="2">
    <source>
        <dbReference type="ARBA" id="ARBA00022737"/>
    </source>
</evidence>
<feature type="compositionally biased region" description="Low complexity" evidence="3">
    <location>
        <begin position="460"/>
        <end position="477"/>
    </location>
</feature>
<feature type="transmembrane region" description="Helical" evidence="4">
    <location>
        <begin position="526"/>
        <end position="548"/>
    </location>
</feature>
<feature type="compositionally biased region" description="Basic and acidic residues" evidence="3">
    <location>
        <begin position="951"/>
        <end position="975"/>
    </location>
</feature>
<keyword evidence="2" id="KW-0677">Repeat</keyword>
<feature type="transmembrane region" description="Helical" evidence="4">
    <location>
        <begin position="568"/>
        <end position="595"/>
    </location>
</feature>
<protein>
    <submittedName>
        <fullName evidence="6">Uncharacterized protein</fullName>
    </submittedName>
</protein>
<evidence type="ECO:0000256" key="3">
    <source>
        <dbReference type="SAM" id="MobiDB-lite"/>
    </source>
</evidence>
<dbReference type="InterPro" id="IPR015915">
    <property type="entry name" value="Kelch-typ_b-propeller"/>
</dbReference>
<keyword evidence="4" id="KW-1133">Transmembrane helix</keyword>
<dbReference type="PANTHER" id="PTHR46093">
    <property type="entry name" value="ACYL-COA-BINDING DOMAIN-CONTAINING PROTEIN 5"/>
    <property type="match status" value="1"/>
</dbReference>
<feature type="transmembrane region" description="Helical" evidence="4">
    <location>
        <begin position="494"/>
        <end position="514"/>
    </location>
</feature>
<dbReference type="SUPFAM" id="SSF117281">
    <property type="entry name" value="Kelch motif"/>
    <property type="match status" value="1"/>
</dbReference>
<name>A0A0C3B3L0_SERVB</name>
<dbReference type="Gene3D" id="2.120.10.80">
    <property type="entry name" value="Kelch-type beta propeller"/>
    <property type="match status" value="2"/>
</dbReference>
<dbReference type="HOGENOM" id="CLU_014628_0_0_1"/>
<gene>
    <name evidence="6" type="ORF">M408DRAFT_330379</name>
</gene>
<feature type="transmembrane region" description="Helical" evidence="4">
    <location>
        <begin position="873"/>
        <end position="897"/>
    </location>
</feature>
<proteinExistence type="predicted"/>
<sequence>MSAILGLCLVWIFVQLACAQTHPSTVPVPPLQWIRLKPTNVGPALSFAAGGFDYINNQLVIFGGETSGGLIDANTHLLDMATMAWTSPSPTINKNVKPPGRSRALAGHDIIASYRNGLLVYGGLGQSGPLSDVWEYNFSGQFWYNVTNIEGDIPPARYDATGGGDPPNVSNADTNLLTTFWLTGGVEAAPDGSARLASYDDIYRLQLSGTVAGNIQNPKATWKKVATVNSGNANPRLGQAGLIMRTAEGEAKLGFYGGCVSTTNASVSCAQQDAHIVGTASGGQWDDIAACPSARIGGAFVPNLNHLFSDMAFLLLGLSPSTNTTNVYELGTRGEVDILSISQGVWARVLPSCDPGSDPPCPVPRQGAVVISSPNTVAGASGSSAASAASDIIVFGGKDKDGNVLSDVWILRATTARTTYTNQTNWDSLYGNGVLGSGVGTNGQGVTVEFLTECAAANQPGPTGSDNPSGPSNGSSNNNPIATPIYISGTSHKILAACSVVVVLLASALWRAVAPSGQASDKGNSGSTWLVLSVMIVAWVMGIVGFATSFTTTQRGGNLAKRDDSKGIGFVATSHAIVGCILFALAYVLAPVIILGNQWMTRRVRTIVQPSSQVASDAGEKEPNSRGTTTPLPNDHLSGPTNERLTPTHRRKSLSVHTMPNAPGPGDNSRPVSAGTGGTGAEHDDEPVGAGKRIRLGQRRLSAPSAFFKEQLWPGKSWGDHTRKRERLSSHPSPPTSTSPLHSPVASTSSAAPLVPSPESTGGGGTGFVVLNRGKHALDRRTPPPIVYDQHQRRVPMTLTEVSWLERRRNVHLVNELDYALSHHHAHTSPAVTPTTQYTRPFHSSPSEADAELARMRMASSSYQGAGFPSTRIVLLHCSFHLLLLALSIFTATSIFLKADSTLATPLGAVFVVLVVAFYVFMIVLAIRGKPRGSITAVVINRLRANGETQKRASAHDIKLEEHSPAAPEDRHGAGDHSVMGETTTLKSSTRASRAFIQHSRYSEEILNTRGQEAAAHTDDEDEAESIEREMGRRDVSIVTVPKRRLFIANSDAA</sequence>
<dbReference type="PANTHER" id="PTHR46093:SF3">
    <property type="entry name" value="ACYL-COA-BINDING DOMAIN-CONTAINING PROTEIN 4"/>
    <property type="match status" value="1"/>
</dbReference>
<keyword evidence="4" id="KW-0472">Membrane</keyword>
<evidence type="ECO:0000256" key="5">
    <source>
        <dbReference type="SAM" id="SignalP"/>
    </source>
</evidence>
<keyword evidence="1" id="KW-0880">Kelch repeat</keyword>
<accession>A0A0C3B3L0</accession>
<evidence type="ECO:0000256" key="4">
    <source>
        <dbReference type="SAM" id="Phobius"/>
    </source>
</evidence>
<feature type="region of interest" description="Disordered" evidence="3">
    <location>
        <begin position="610"/>
        <end position="690"/>
    </location>
</feature>
<dbReference type="Proteomes" id="UP000054097">
    <property type="component" value="Unassembled WGS sequence"/>
</dbReference>
<feature type="transmembrane region" description="Helical" evidence="4">
    <location>
        <begin position="903"/>
        <end position="927"/>
    </location>
</feature>
<feature type="region of interest" description="Disordered" evidence="3">
    <location>
        <begin position="714"/>
        <end position="765"/>
    </location>
</feature>
<feature type="region of interest" description="Disordered" evidence="3">
    <location>
        <begin position="951"/>
        <end position="985"/>
    </location>
</feature>
<evidence type="ECO:0000313" key="6">
    <source>
        <dbReference type="EMBL" id="KIM26774.1"/>
    </source>
</evidence>
<keyword evidence="4" id="KW-0812">Transmembrane</keyword>
<reference evidence="6 7" key="1">
    <citation type="submission" date="2014-04" db="EMBL/GenBank/DDBJ databases">
        <authorList>
            <consortium name="DOE Joint Genome Institute"/>
            <person name="Kuo A."/>
            <person name="Zuccaro A."/>
            <person name="Kohler A."/>
            <person name="Nagy L.G."/>
            <person name="Floudas D."/>
            <person name="Copeland A."/>
            <person name="Barry K.W."/>
            <person name="Cichocki N."/>
            <person name="Veneault-Fourrey C."/>
            <person name="LaButti K."/>
            <person name="Lindquist E.A."/>
            <person name="Lipzen A."/>
            <person name="Lundell T."/>
            <person name="Morin E."/>
            <person name="Murat C."/>
            <person name="Sun H."/>
            <person name="Tunlid A."/>
            <person name="Henrissat B."/>
            <person name="Grigoriev I.V."/>
            <person name="Hibbett D.S."/>
            <person name="Martin F."/>
            <person name="Nordberg H.P."/>
            <person name="Cantor M.N."/>
            <person name="Hua S.X."/>
        </authorList>
    </citation>
    <scope>NUCLEOTIDE SEQUENCE [LARGE SCALE GENOMIC DNA]</scope>
    <source>
        <strain evidence="6 7">MAFF 305830</strain>
    </source>
</reference>
<dbReference type="STRING" id="933852.A0A0C3B3L0"/>
<feature type="region of interest" description="Disordered" evidence="3">
    <location>
        <begin position="1008"/>
        <end position="1030"/>
    </location>
</feature>
<dbReference type="AlphaFoldDB" id="A0A0C3B3L0"/>
<reference evidence="7" key="2">
    <citation type="submission" date="2015-01" db="EMBL/GenBank/DDBJ databases">
        <title>Evolutionary Origins and Diversification of the Mycorrhizal Mutualists.</title>
        <authorList>
            <consortium name="DOE Joint Genome Institute"/>
            <consortium name="Mycorrhizal Genomics Consortium"/>
            <person name="Kohler A."/>
            <person name="Kuo A."/>
            <person name="Nagy L.G."/>
            <person name="Floudas D."/>
            <person name="Copeland A."/>
            <person name="Barry K.W."/>
            <person name="Cichocki N."/>
            <person name="Veneault-Fourrey C."/>
            <person name="LaButti K."/>
            <person name="Lindquist E.A."/>
            <person name="Lipzen A."/>
            <person name="Lundell T."/>
            <person name="Morin E."/>
            <person name="Murat C."/>
            <person name="Riley R."/>
            <person name="Ohm R."/>
            <person name="Sun H."/>
            <person name="Tunlid A."/>
            <person name="Henrissat B."/>
            <person name="Grigoriev I.V."/>
            <person name="Hibbett D.S."/>
            <person name="Martin F."/>
        </authorList>
    </citation>
    <scope>NUCLEOTIDE SEQUENCE [LARGE SCALE GENOMIC DNA]</scope>
    <source>
        <strain evidence="7">MAFF 305830</strain>
    </source>
</reference>
<organism evidence="6 7">
    <name type="scientific">Serendipita vermifera MAFF 305830</name>
    <dbReference type="NCBI Taxonomy" id="933852"/>
    <lineage>
        <taxon>Eukaryota</taxon>
        <taxon>Fungi</taxon>
        <taxon>Dikarya</taxon>
        <taxon>Basidiomycota</taxon>
        <taxon>Agaricomycotina</taxon>
        <taxon>Agaricomycetes</taxon>
        <taxon>Sebacinales</taxon>
        <taxon>Serendipitaceae</taxon>
        <taxon>Serendipita</taxon>
    </lineage>
</organism>
<evidence type="ECO:0000256" key="1">
    <source>
        <dbReference type="ARBA" id="ARBA00022441"/>
    </source>
</evidence>
<dbReference type="OrthoDB" id="10250130at2759"/>